<keyword evidence="2" id="KW-1185">Reference proteome</keyword>
<dbReference type="PANTHER" id="PTHR36366:SF3">
    <property type="entry name" value="PROTEIN RDM1"/>
    <property type="match status" value="1"/>
</dbReference>
<dbReference type="InterPro" id="IPR036319">
    <property type="entry name" value="RDM1_sf"/>
</dbReference>
<dbReference type="AlphaFoldDB" id="A0A5J5ASX7"/>
<evidence type="ECO:0000313" key="2">
    <source>
        <dbReference type="Proteomes" id="UP000325577"/>
    </source>
</evidence>
<dbReference type="InterPro" id="IPR015270">
    <property type="entry name" value="RDM1_plant"/>
</dbReference>
<dbReference type="Gene3D" id="1.20.120.690">
    <property type="entry name" value="RDM1 protein domain"/>
    <property type="match status" value="1"/>
</dbReference>
<gene>
    <name evidence="1" type="ORF">F0562_031602</name>
</gene>
<dbReference type="PANTHER" id="PTHR36366">
    <property type="entry name" value="PROTEIN RDM1"/>
    <property type="match status" value="1"/>
</dbReference>
<dbReference type="Proteomes" id="UP000325577">
    <property type="component" value="Linkage Group LG18"/>
</dbReference>
<protein>
    <recommendedName>
        <fullName evidence="3">Protein RDM1</fullName>
    </recommendedName>
</protein>
<dbReference type="GO" id="GO:0080188">
    <property type="term" value="P:gene silencing by siRNA-directed DNA methylation"/>
    <property type="evidence" value="ECO:0007669"/>
    <property type="project" value="InterPro"/>
</dbReference>
<evidence type="ECO:0000313" key="1">
    <source>
        <dbReference type="EMBL" id="KAA8534205.1"/>
    </source>
</evidence>
<sequence>MKVLRSYKSLKFNHRLVSDLETRSGDFNSNFSDQAQKKILKGITIKKKLKIRSLQARKKDSDGVIRHAKMYQDYMKRIQIPKAQDLDIHFNTWQELAYSLKHMYGQPLHYLTRIKLMQWDRSRIGTENEHKPTYNMTHPSKAEATIWVMEEIHRRTTSHYHLAQLWLAHPMYHVFIDPIVSQS</sequence>
<accession>A0A5J5ASX7</accession>
<dbReference type="Pfam" id="PF09187">
    <property type="entry name" value="RdDM_RDM1"/>
    <property type="match status" value="1"/>
</dbReference>
<name>A0A5J5ASX7_9ASTE</name>
<dbReference type="GO" id="GO:0000419">
    <property type="term" value="C:RNA polymerase V complex"/>
    <property type="evidence" value="ECO:0007669"/>
    <property type="project" value="TreeGrafter"/>
</dbReference>
<dbReference type="SUPFAM" id="SSF109920">
    <property type="entry name" value="Hypothetical protein At3g22680"/>
    <property type="match status" value="1"/>
</dbReference>
<dbReference type="EMBL" id="CM018041">
    <property type="protein sequence ID" value="KAA8534205.1"/>
    <property type="molecule type" value="Genomic_DNA"/>
</dbReference>
<organism evidence="1 2">
    <name type="scientific">Nyssa sinensis</name>
    <dbReference type="NCBI Taxonomy" id="561372"/>
    <lineage>
        <taxon>Eukaryota</taxon>
        <taxon>Viridiplantae</taxon>
        <taxon>Streptophyta</taxon>
        <taxon>Embryophyta</taxon>
        <taxon>Tracheophyta</taxon>
        <taxon>Spermatophyta</taxon>
        <taxon>Magnoliopsida</taxon>
        <taxon>eudicotyledons</taxon>
        <taxon>Gunneridae</taxon>
        <taxon>Pentapetalae</taxon>
        <taxon>asterids</taxon>
        <taxon>Cornales</taxon>
        <taxon>Nyssaceae</taxon>
        <taxon>Nyssa</taxon>
    </lineage>
</organism>
<reference evidence="1 2" key="1">
    <citation type="submission" date="2019-09" db="EMBL/GenBank/DDBJ databases">
        <title>A chromosome-level genome assembly of the Chinese tupelo Nyssa sinensis.</title>
        <authorList>
            <person name="Yang X."/>
            <person name="Kang M."/>
            <person name="Yang Y."/>
            <person name="Xiong H."/>
            <person name="Wang M."/>
            <person name="Zhang Z."/>
            <person name="Wang Z."/>
            <person name="Wu H."/>
            <person name="Ma T."/>
            <person name="Liu J."/>
            <person name="Xi Z."/>
        </authorList>
    </citation>
    <scope>NUCLEOTIDE SEQUENCE [LARGE SCALE GENOMIC DNA]</scope>
    <source>
        <strain evidence="1">J267</strain>
        <tissue evidence="1">Leaf</tissue>
    </source>
</reference>
<dbReference type="OrthoDB" id="1906229at2759"/>
<proteinExistence type="predicted"/>
<evidence type="ECO:0008006" key="3">
    <source>
        <dbReference type="Google" id="ProtNLM"/>
    </source>
</evidence>